<dbReference type="EMBL" id="JAGKQQ010000001">
    <property type="protein sequence ID" value="MBP3955679.1"/>
    <property type="molecule type" value="Genomic_DNA"/>
</dbReference>
<proteinExistence type="predicted"/>
<name>A0ABS5BPL9_9BACT</name>
<sequence length="55" mass="6478">MRGGEKVPKVRRERVLQAAREILEDPRQYESQRPSMTFEDLEPDDVFDDPEDGDE</sequence>
<protein>
    <submittedName>
        <fullName evidence="2">Uncharacterized protein</fullName>
    </submittedName>
</protein>
<gene>
    <name evidence="2" type="ORF">J8F10_10340</name>
</gene>
<evidence type="ECO:0000313" key="3">
    <source>
        <dbReference type="Proteomes" id="UP000676565"/>
    </source>
</evidence>
<feature type="compositionally biased region" description="Acidic residues" evidence="1">
    <location>
        <begin position="39"/>
        <end position="55"/>
    </location>
</feature>
<dbReference type="Proteomes" id="UP000676565">
    <property type="component" value="Unassembled WGS sequence"/>
</dbReference>
<reference evidence="2 3" key="1">
    <citation type="submission" date="2021-04" db="EMBL/GenBank/DDBJ databases">
        <authorList>
            <person name="Ivanova A."/>
        </authorList>
    </citation>
    <scope>NUCLEOTIDE SEQUENCE [LARGE SCALE GENOMIC DNA]</scope>
    <source>
        <strain evidence="2 3">G18</strain>
    </source>
</reference>
<feature type="region of interest" description="Disordered" evidence="1">
    <location>
        <begin position="21"/>
        <end position="55"/>
    </location>
</feature>
<feature type="compositionally biased region" description="Basic and acidic residues" evidence="1">
    <location>
        <begin position="21"/>
        <end position="30"/>
    </location>
</feature>
<keyword evidence="3" id="KW-1185">Reference proteome</keyword>
<organism evidence="2 3">
    <name type="scientific">Gemmata palustris</name>
    <dbReference type="NCBI Taxonomy" id="2822762"/>
    <lineage>
        <taxon>Bacteria</taxon>
        <taxon>Pseudomonadati</taxon>
        <taxon>Planctomycetota</taxon>
        <taxon>Planctomycetia</taxon>
        <taxon>Gemmatales</taxon>
        <taxon>Gemmataceae</taxon>
        <taxon>Gemmata</taxon>
    </lineage>
</organism>
<evidence type="ECO:0000256" key="1">
    <source>
        <dbReference type="SAM" id="MobiDB-lite"/>
    </source>
</evidence>
<dbReference type="RefSeq" id="WP_210653744.1">
    <property type="nucleotide sequence ID" value="NZ_JAGKQQ010000001.1"/>
</dbReference>
<accession>A0ABS5BPL9</accession>
<evidence type="ECO:0000313" key="2">
    <source>
        <dbReference type="EMBL" id="MBP3955679.1"/>
    </source>
</evidence>
<comment type="caution">
    <text evidence="2">The sequence shown here is derived from an EMBL/GenBank/DDBJ whole genome shotgun (WGS) entry which is preliminary data.</text>
</comment>